<feature type="region of interest" description="Disordered" evidence="1">
    <location>
        <begin position="45"/>
        <end position="111"/>
    </location>
</feature>
<evidence type="ECO:0000313" key="2">
    <source>
        <dbReference type="EMBL" id="OKL61953.1"/>
    </source>
</evidence>
<reference evidence="2 3" key="1">
    <citation type="submission" date="2015-06" db="EMBL/GenBank/DDBJ databases">
        <title>Talaromyces atroroseus IBT 11181 draft genome.</title>
        <authorList>
            <person name="Rasmussen K.B."/>
            <person name="Rasmussen S."/>
            <person name="Petersen B."/>
            <person name="Sicheritz-Ponten T."/>
            <person name="Mortensen U.H."/>
            <person name="Thrane U."/>
        </authorList>
    </citation>
    <scope>NUCLEOTIDE SEQUENCE [LARGE SCALE GENOMIC DNA]</scope>
    <source>
        <strain evidence="2 3">IBT 11181</strain>
    </source>
</reference>
<organism evidence="2 3">
    <name type="scientific">Talaromyces atroroseus</name>
    <dbReference type="NCBI Taxonomy" id="1441469"/>
    <lineage>
        <taxon>Eukaryota</taxon>
        <taxon>Fungi</taxon>
        <taxon>Dikarya</taxon>
        <taxon>Ascomycota</taxon>
        <taxon>Pezizomycotina</taxon>
        <taxon>Eurotiomycetes</taxon>
        <taxon>Eurotiomycetidae</taxon>
        <taxon>Eurotiales</taxon>
        <taxon>Trichocomaceae</taxon>
        <taxon>Talaromyces</taxon>
        <taxon>Talaromyces sect. Trachyspermi</taxon>
    </lineage>
</organism>
<evidence type="ECO:0008006" key="4">
    <source>
        <dbReference type="Google" id="ProtNLM"/>
    </source>
</evidence>
<comment type="caution">
    <text evidence="2">The sequence shown here is derived from an EMBL/GenBank/DDBJ whole genome shotgun (WGS) entry which is preliminary data.</text>
</comment>
<evidence type="ECO:0000313" key="3">
    <source>
        <dbReference type="Proteomes" id="UP000214365"/>
    </source>
</evidence>
<accession>A0A225AR25</accession>
<dbReference type="PANTHER" id="PTHR36576">
    <property type="entry name" value="UPF0654 PROTEIN C11D3.01C-RELATED"/>
    <property type="match status" value="1"/>
</dbReference>
<sequence>MPRSASPDPGHQEAGYKAALNNPRVGESAKQHARQVLEDQFGDTVFEQQMPEGGRSRAPPDETVEGSKGGQRNKNNVMRGLKAAMHNQTNTDQGRESARHKLEDLGQNPEE</sequence>
<dbReference type="InterPro" id="IPR018824">
    <property type="entry name" value="Conidiation-specific_6"/>
</dbReference>
<gene>
    <name evidence="2" type="ORF">UA08_02239</name>
</gene>
<feature type="compositionally biased region" description="Basic and acidic residues" evidence="1">
    <location>
        <begin position="93"/>
        <end position="104"/>
    </location>
</feature>
<dbReference type="Pfam" id="PF10346">
    <property type="entry name" value="Con-6"/>
    <property type="match status" value="2"/>
</dbReference>
<dbReference type="Proteomes" id="UP000214365">
    <property type="component" value="Unassembled WGS sequence"/>
</dbReference>
<dbReference type="PANTHER" id="PTHR36576:SF2">
    <property type="entry name" value="PROTEIN CON-6, PUTATIVE (AFU_ORTHOLOGUE AFUA_4G03615)-RELATED"/>
    <property type="match status" value="1"/>
</dbReference>
<dbReference type="RefSeq" id="XP_020122074.1">
    <property type="nucleotide sequence ID" value="XM_020264259.1"/>
</dbReference>
<name>A0A225AR25_TALAT</name>
<feature type="region of interest" description="Disordered" evidence="1">
    <location>
        <begin position="1"/>
        <end position="32"/>
    </location>
</feature>
<protein>
    <recommendedName>
        <fullName evidence="4">Conidiation-specific protein 6</fullName>
    </recommendedName>
</protein>
<dbReference type="EMBL" id="LFMY01000003">
    <property type="protein sequence ID" value="OKL61953.1"/>
    <property type="molecule type" value="Genomic_DNA"/>
</dbReference>
<keyword evidence="3" id="KW-1185">Reference proteome</keyword>
<evidence type="ECO:0000256" key="1">
    <source>
        <dbReference type="SAM" id="MobiDB-lite"/>
    </source>
</evidence>
<dbReference type="GO" id="GO:0005737">
    <property type="term" value="C:cytoplasm"/>
    <property type="evidence" value="ECO:0007669"/>
    <property type="project" value="TreeGrafter"/>
</dbReference>
<dbReference type="OrthoDB" id="5419162at2759"/>
<dbReference type="GeneID" id="31001994"/>
<dbReference type="InterPro" id="IPR052670">
    <property type="entry name" value="UPF0654_domain"/>
</dbReference>
<dbReference type="AlphaFoldDB" id="A0A225AR25"/>
<proteinExistence type="predicted"/>